<keyword evidence="2" id="KW-1133">Transmembrane helix</keyword>
<evidence type="ECO:0000256" key="1">
    <source>
        <dbReference type="SAM" id="MobiDB-lite"/>
    </source>
</evidence>
<keyword evidence="2" id="KW-0472">Membrane</keyword>
<gene>
    <name evidence="3" type="ORF">V1477_005667</name>
</gene>
<reference evidence="3 4" key="1">
    <citation type="journal article" date="2024" name="Ann. Entomol. Soc. Am.">
        <title>Genomic analyses of the southern and eastern yellowjacket wasps (Hymenoptera: Vespidae) reveal evolutionary signatures of social life.</title>
        <authorList>
            <person name="Catto M.A."/>
            <person name="Caine P.B."/>
            <person name="Orr S.E."/>
            <person name="Hunt B.G."/>
            <person name="Goodisman M.A.D."/>
        </authorList>
    </citation>
    <scope>NUCLEOTIDE SEQUENCE [LARGE SCALE GENOMIC DNA]</scope>
    <source>
        <strain evidence="3">232</strain>
        <tissue evidence="3">Head and thorax</tissue>
    </source>
</reference>
<sequence length="350" mass="39209">MQTAEIVIVSSRGLVTFADVGDRKVSVDFASSARSTNGVKLIALQTLLLLLLLLLLLVTAILRKGRSEKACKPNATWPPSYISPRFTSPLTLPPPPLPLPPPPPPPPPPSPSPPLPPRPTLRARPPSSRSSHIIGRRTARLPDSRRSSDVLPKTTRLETPSLRPDLEENAPYCTVTIILIILKAIFNMQSFPNPKGEALKRSKKRASDWLAPRTEATLPTQLNPTQSNPTQQHNVVVVVIRCETHRCCNVADSNKQSRAEQSRTEQNRAEQNRTEQNRTEQRKEENRIAEGGPIDYSRCNNIFFDPSGSFDVHGCIVHGRRDHEEDYRNYKPFKIIYNDMGDSICFKNEK</sequence>
<keyword evidence="4" id="KW-1185">Reference proteome</keyword>
<feature type="transmembrane region" description="Helical" evidence="2">
    <location>
        <begin position="42"/>
        <end position="62"/>
    </location>
</feature>
<dbReference type="Proteomes" id="UP001607303">
    <property type="component" value="Unassembled WGS sequence"/>
</dbReference>
<dbReference type="EMBL" id="JAYRBN010000038">
    <property type="protein sequence ID" value="KAL2746010.1"/>
    <property type="molecule type" value="Genomic_DNA"/>
</dbReference>
<dbReference type="AlphaFoldDB" id="A0ABD2CLM7"/>
<keyword evidence="2" id="KW-0812">Transmembrane</keyword>
<organism evidence="3 4">
    <name type="scientific">Vespula maculifrons</name>
    <name type="common">Eastern yellow jacket</name>
    <name type="synonym">Wasp</name>
    <dbReference type="NCBI Taxonomy" id="7453"/>
    <lineage>
        <taxon>Eukaryota</taxon>
        <taxon>Metazoa</taxon>
        <taxon>Ecdysozoa</taxon>
        <taxon>Arthropoda</taxon>
        <taxon>Hexapoda</taxon>
        <taxon>Insecta</taxon>
        <taxon>Pterygota</taxon>
        <taxon>Neoptera</taxon>
        <taxon>Endopterygota</taxon>
        <taxon>Hymenoptera</taxon>
        <taxon>Apocrita</taxon>
        <taxon>Aculeata</taxon>
        <taxon>Vespoidea</taxon>
        <taxon>Vespidae</taxon>
        <taxon>Vespinae</taxon>
        <taxon>Vespula</taxon>
    </lineage>
</organism>
<name>A0ABD2CLM7_VESMC</name>
<evidence type="ECO:0000313" key="4">
    <source>
        <dbReference type="Proteomes" id="UP001607303"/>
    </source>
</evidence>
<evidence type="ECO:0000256" key="2">
    <source>
        <dbReference type="SAM" id="Phobius"/>
    </source>
</evidence>
<comment type="caution">
    <text evidence="3">The sequence shown here is derived from an EMBL/GenBank/DDBJ whole genome shotgun (WGS) entry which is preliminary data.</text>
</comment>
<proteinExistence type="predicted"/>
<feature type="region of interest" description="Disordered" evidence="1">
    <location>
        <begin position="92"/>
        <end position="166"/>
    </location>
</feature>
<feature type="compositionally biased region" description="Basic and acidic residues" evidence="1">
    <location>
        <begin position="255"/>
        <end position="288"/>
    </location>
</feature>
<evidence type="ECO:0000313" key="3">
    <source>
        <dbReference type="EMBL" id="KAL2746010.1"/>
    </source>
</evidence>
<feature type="compositionally biased region" description="Low complexity" evidence="1">
    <location>
        <begin position="120"/>
        <end position="131"/>
    </location>
</feature>
<feature type="region of interest" description="Disordered" evidence="1">
    <location>
        <begin position="253"/>
        <end position="289"/>
    </location>
</feature>
<accession>A0ABD2CLM7</accession>
<feature type="compositionally biased region" description="Pro residues" evidence="1">
    <location>
        <begin position="92"/>
        <end position="119"/>
    </location>
</feature>
<protein>
    <submittedName>
        <fullName evidence="3">Transcription factor SPT20</fullName>
    </submittedName>
</protein>